<dbReference type="Pfam" id="PF02301">
    <property type="entry name" value="HORMA"/>
    <property type="match status" value="1"/>
</dbReference>
<dbReference type="PROSITE" id="PS50815">
    <property type="entry name" value="HORMA"/>
    <property type="match status" value="1"/>
</dbReference>
<dbReference type="SUPFAM" id="SSF56019">
    <property type="entry name" value="The spindle assembly checkpoint protein mad2"/>
    <property type="match status" value="1"/>
</dbReference>
<protein>
    <recommendedName>
        <fullName evidence="2">HORMA domain-containing protein</fullName>
    </recommendedName>
</protein>
<dbReference type="EMBL" id="CDHN01000004">
    <property type="protein sequence ID" value="CEJ92282.1"/>
    <property type="molecule type" value="Genomic_DNA"/>
</dbReference>
<dbReference type="Proteomes" id="UP000039046">
    <property type="component" value="Unassembled WGS sequence"/>
</dbReference>
<dbReference type="OrthoDB" id="4066896at2759"/>
<gene>
    <name evidence="3" type="ORF">VHEMI07943</name>
</gene>
<dbReference type="STRING" id="1531966.A0A0A1TNU6"/>
<proteinExistence type="inferred from homology"/>
<keyword evidence="4" id="KW-1185">Reference proteome</keyword>
<dbReference type="PANTHER" id="PTHR11842">
    <property type="entry name" value="MITOTIC SPINDLE ASSEMBLY CHECKPOINT PROTEIN MAD2"/>
    <property type="match status" value="1"/>
</dbReference>
<dbReference type="Gene3D" id="3.30.900.10">
    <property type="entry name" value="HORMA domain"/>
    <property type="match status" value="1"/>
</dbReference>
<name>A0A0A1TNU6_9HYPO</name>
<reference evidence="3 4" key="1">
    <citation type="journal article" date="2015" name="Genome Announc.">
        <title>Draft Genome Sequence and Gene Annotation of the Entomopathogenic Fungus Verticillium hemipterigenum.</title>
        <authorList>
            <person name="Horn F."/>
            <person name="Habel A."/>
            <person name="Scharf D.H."/>
            <person name="Dworschak J."/>
            <person name="Brakhage A.A."/>
            <person name="Guthke R."/>
            <person name="Hertweck C."/>
            <person name="Linde J."/>
        </authorList>
    </citation>
    <scope>NUCLEOTIDE SEQUENCE [LARGE SCALE GENOMIC DNA]</scope>
</reference>
<dbReference type="GO" id="GO:0016035">
    <property type="term" value="C:zeta DNA polymerase complex"/>
    <property type="evidence" value="ECO:0007669"/>
    <property type="project" value="TreeGrafter"/>
</dbReference>
<dbReference type="PANTHER" id="PTHR11842:SF10">
    <property type="entry name" value="MITOTIC SPINDLE ASSEMBLY CHECKPOINT PROTEIN MAD2B"/>
    <property type="match status" value="1"/>
</dbReference>
<dbReference type="InterPro" id="IPR036570">
    <property type="entry name" value="HORMA_dom_sf"/>
</dbReference>
<dbReference type="HOGENOM" id="CLU_050394_1_1_1"/>
<evidence type="ECO:0000313" key="3">
    <source>
        <dbReference type="EMBL" id="CEJ92282.1"/>
    </source>
</evidence>
<dbReference type="AlphaFoldDB" id="A0A0A1TNU6"/>
<sequence>MSPFTPEQASRLLTSFTNFLTIATHSILYHRALYPAASFLTARAYNLPVHQSRHPGLCTWIRDAVASAADQIRAGAAHALFIVIYSPTSAVLERWVFDLSSFPASFGDKAKVSRDFKTGDTGGDVNWADVDEALRGALRRIAFRAEGKGKLPEGCTFTIAVELRDEAEPPISHPQVWIPSEPSLQVPSHRYPHHGTARGGELTTPIRAVQAGPLFFECWVEEREEEAASSSQAEENEMDVTIGSDITTLSQQII</sequence>
<comment type="similarity">
    <text evidence="1">Belongs to the MAD2 family.</text>
</comment>
<evidence type="ECO:0000259" key="2">
    <source>
        <dbReference type="PROSITE" id="PS50815"/>
    </source>
</evidence>
<feature type="domain" description="HORMA" evidence="2">
    <location>
        <begin position="10"/>
        <end position="220"/>
    </location>
</feature>
<evidence type="ECO:0000313" key="4">
    <source>
        <dbReference type="Proteomes" id="UP000039046"/>
    </source>
</evidence>
<organism evidence="3 4">
    <name type="scientific">[Torrubiella] hemipterigena</name>
    <dbReference type="NCBI Taxonomy" id="1531966"/>
    <lineage>
        <taxon>Eukaryota</taxon>
        <taxon>Fungi</taxon>
        <taxon>Dikarya</taxon>
        <taxon>Ascomycota</taxon>
        <taxon>Pezizomycotina</taxon>
        <taxon>Sordariomycetes</taxon>
        <taxon>Hypocreomycetidae</taxon>
        <taxon>Hypocreales</taxon>
        <taxon>Clavicipitaceae</taxon>
        <taxon>Clavicipitaceae incertae sedis</taxon>
        <taxon>'Torrubiella' clade</taxon>
    </lineage>
</organism>
<accession>A0A0A1TNU6</accession>
<dbReference type="InterPro" id="IPR045091">
    <property type="entry name" value="Mad2-like"/>
</dbReference>
<dbReference type="InterPro" id="IPR003511">
    <property type="entry name" value="HORMA_dom"/>
</dbReference>
<evidence type="ECO:0000256" key="1">
    <source>
        <dbReference type="ARBA" id="ARBA00010348"/>
    </source>
</evidence>